<accession>A0A6M3X5R4</accession>
<gene>
    <name evidence="1" type="ORF">MM171A00971_0015</name>
    <name evidence="2" type="ORF">MM171B02681_0004</name>
</gene>
<dbReference type="EMBL" id="MT143944">
    <property type="protein sequence ID" value="QJH93076.1"/>
    <property type="molecule type" value="Genomic_DNA"/>
</dbReference>
<reference evidence="2" key="1">
    <citation type="submission" date="2020-03" db="EMBL/GenBank/DDBJ databases">
        <title>The deep terrestrial virosphere.</title>
        <authorList>
            <person name="Holmfeldt K."/>
            <person name="Nilsson E."/>
            <person name="Simone D."/>
            <person name="Lopez-Fernandez M."/>
            <person name="Wu X."/>
            <person name="de Brujin I."/>
            <person name="Lundin D."/>
            <person name="Andersson A."/>
            <person name="Bertilsson S."/>
            <person name="Dopson M."/>
        </authorList>
    </citation>
    <scope>NUCLEOTIDE SEQUENCE</scope>
    <source>
        <strain evidence="1">MM171A00971</strain>
        <strain evidence="2">MM171B02681</strain>
    </source>
</reference>
<dbReference type="AlphaFoldDB" id="A0A6M3X5R4"/>
<name>A0A6M3X5R4_9ZZZZ</name>
<dbReference type="EMBL" id="MT143656">
    <property type="protein sequence ID" value="QJA99557.1"/>
    <property type="molecule type" value="Genomic_DNA"/>
</dbReference>
<evidence type="ECO:0000313" key="2">
    <source>
        <dbReference type="EMBL" id="QJH93076.1"/>
    </source>
</evidence>
<organism evidence="2">
    <name type="scientific">viral metagenome</name>
    <dbReference type="NCBI Taxonomy" id="1070528"/>
    <lineage>
        <taxon>unclassified sequences</taxon>
        <taxon>metagenomes</taxon>
        <taxon>organismal metagenomes</taxon>
    </lineage>
</organism>
<sequence length="69" mass="7914">MTKLSLSTADSRRIAVIDKKTNEILSILTESKEDIKVIDEYMKEATITPIESRMILDNLKDYIVGKKQK</sequence>
<evidence type="ECO:0000313" key="1">
    <source>
        <dbReference type="EMBL" id="QJA99557.1"/>
    </source>
</evidence>
<proteinExistence type="predicted"/>
<protein>
    <submittedName>
        <fullName evidence="2">Uncharacterized protein</fullName>
    </submittedName>
</protein>